<dbReference type="PANTHER" id="PTHR42865:SF7">
    <property type="entry name" value="PROTON_GLUTAMATE-ASPARTATE SYMPORTER"/>
    <property type="match status" value="1"/>
</dbReference>
<dbReference type="InterPro" id="IPR036458">
    <property type="entry name" value="Na:dicarbo_symporter_sf"/>
</dbReference>
<evidence type="ECO:0000313" key="8">
    <source>
        <dbReference type="EMBL" id="MFD1928593.1"/>
    </source>
</evidence>
<evidence type="ECO:0000256" key="2">
    <source>
        <dbReference type="ARBA" id="ARBA00022448"/>
    </source>
</evidence>
<comment type="caution">
    <text evidence="8">The sequence shown here is derived from an EMBL/GenBank/DDBJ whole genome shotgun (WGS) entry which is preliminary data.</text>
</comment>
<gene>
    <name evidence="8" type="ORF">ACFSFY_11185</name>
</gene>
<dbReference type="RefSeq" id="WP_381538059.1">
    <property type="nucleotide sequence ID" value="NZ_JBHUGI010000032.1"/>
</dbReference>
<comment type="subcellular location">
    <subcellularLocation>
        <location evidence="1">Cell membrane</location>
        <topology evidence="1">Multi-pass membrane protein</topology>
    </subcellularLocation>
</comment>
<keyword evidence="6 7" id="KW-0472">Membrane</keyword>
<dbReference type="Pfam" id="PF00375">
    <property type="entry name" value="SDF"/>
    <property type="match status" value="1"/>
</dbReference>
<feature type="transmembrane region" description="Helical" evidence="7">
    <location>
        <begin position="331"/>
        <end position="363"/>
    </location>
</feature>
<dbReference type="EMBL" id="JBHUGI010000032">
    <property type="protein sequence ID" value="MFD1928593.1"/>
    <property type="molecule type" value="Genomic_DNA"/>
</dbReference>
<dbReference type="SUPFAM" id="SSF118215">
    <property type="entry name" value="Proton glutamate symport protein"/>
    <property type="match status" value="1"/>
</dbReference>
<proteinExistence type="predicted"/>
<dbReference type="InterPro" id="IPR001991">
    <property type="entry name" value="Na-dicarboxylate_symporter"/>
</dbReference>
<reference evidence="9" key="1">
    <citation type="journal article" date="2019" name="Int. J. Syst. Evol. Microbiol.">
        <title>The Global Catalogue of Microorganisms (GCM) 10K type strain sequencing project: providing services to taxonomists for standard genome sequencing and annotation.</title>
        <authorList>
            <consortium name="The Broad Institute Genomics Platform"/>
            <consortium name="The Broad Institute Genome Sequencing Center for Infectious Disease"/>
            <person name="Wu L."/>
            <person name="Ma J."/>
        </authorList>
    </citation>
    <scope>NUCLEOTIDE SEQUENCE [LARGE SCALE GENOMIC DNA]</scope>
    <source>
        <strain evidence="9">CGMCC 4.7177</strain>
    </source>
</reference>
<evidence type="ECO:0000256" key="5">
    <source>
        <dbReference type="ARBA" id="ARBA00022989"/>
    </source>
</evidence>
<dbReference type="PRINTS" id="PR00173">
    <property type="entry name" value="EDTRNSPORT"/>
</dbReference>
<feature type="transmembrane region" description="Helical" evidence="7">
    <location>
        <begin position="135"/>
        <end position="160"/>
    </location>
</feature>
<evidence type="ECO:0000313" key="9">
    <source>
        <dbReference type="Proteomes" id="UP001597218"/>
    </source>
</evidence>
<keyword evidence="5 7" id="KW-1133">Transmembrane helix</keyword>
<sequence length="411" mass="43611">MKKVWNGYKKIPFIAKMTFGFILGIIVGVIFGKEAEILKPFGTLLINLLTLIAIPVIFFTVVLAVNKMSASQLGRIGWKLILYYALTTAAAVLIGLGLALWIKPGKHLTLPNTTVDQPKAPNFSDVLLNIVPDNIVTAFSTGNVMGIMFLAIIIGTAIAIMKNSKDVQMNEYGLMLEKFSTALSELFYTLLRGILFYMPIGIFAISASSFGGQGWGTLKSLFAFVGVFYLGLLLLWIFVYAGFLLLSGTPLVTFFKQTKEAYTTAFFTSSSIASLPIAMKSAKKAGISDNVANFAIPLGAIFNSDGGAIRMGVSIVFAANITNLQLSTPDLFIIVLVGTLLSIGTAGVPAAGLVTLAAVLTMFGLPLEIVALIAGVDAIIGMGGTASNVIGDIIGAKVVDKSEEKRLAKLA</sequence>
<evidence type="ECO:0000256" key="1">
    <source>
        <dbReference type="ARBA" id="ARBA00004651"/>
    </source>
</evidence>
<keyword evidence="4 7" id="KW-0812">Transmembrane</keyword>
<organism evidence="8 9">
    <name type="scientific">Sporosarcina siberiensis</name>
    <dbReference type="NCBI Taxonomy" id="1365606"/>
    <lineage>
        <taxon>Bacteria</taxon>
        <taxon>Bacillati</taxon>
        <taxon>Bacillota</taxon>
        <taxon>Bacilli</taxon>
        <taxon>Bacillales</taxon>
        <taxon>Caryophanaceae</taxon>
        <taxon>Sporosarcina</taxon>
    </lineage>
</organism>
<feature type="transmembrane region" description="Helical" evidence="7">
    <location>
        <begin position="44"/>
        <end position="65"/>
    </location>
</feature>
<evidence type="ECO:0000256" key="7">
    <source>
        <dbReference type="SAM" id="Phobius"/>
    </source>
</evidence>
<evidence type="ECO:0000256" key="6">
    <source>
        <dbReference type="ARBA" id="ARBA00023136"/>
    </source>
</evidence>
<feature type="transmembrane region" description="Helical" evidence="7">
    <location>
        <begin position="369"/>
        <end position="391"/>
    </location>
</feature>
<keyword evidence="9" id="KW-1185">Reference proteome</keyword>
<evidence type="ECO:0000256" key="3">
    <source>
        <dbReference type="ARBA" id="ARBA00022475"/>
    </source>
</evidence>
<evidence type="ECO:0000256" key="4">
    <source>
        <dbReference type="ARBA" id="ARBA00022692"/>
    </source>
</evidence>
<feature type="transmembrane region" description="Helical" evidence="7">
    <location>
        <begin position="81"/>
        <end position="102"/>
    </location>
</feature>
<name>A0ABW4SGI0_9BACL</name>
<dbReference type="PANTHER" id="PTHR42865">
    <property type="entry name" value="PROTON/GLUTAMATE-ASPARTATE SYMPORTER"/>
    <property type="match status" value="1"/>
</dbReference>
<protein>
    <submittedName>
        <fullName evidence="8">Dicarboxylate/amino acid:cation symporter</fullName>
    </submittedName>
</protein>
<dbReference type="Gene3D" id="1.10.3860.10">
    <property type="entry name" value="Sodium:dicarboxylate symporter"/>
    <property type="match status" value="1"/>
</dbReference>
<keyword evidence="3" id="KW-1003">Cell membrane</keyword>
<keyword evidence="2" id="KW-0813">Transport</keyword>
<dbReference type="Proteomes" id="UP001597218">
    <property type="component" value="Unassembled WGS sequence"/>
</dbReference>
<feature type="transmembrane region" description="Helical" evidence="7">
    <location>
        <begin position="194"/>
        <end position="215"/>
    </location>
</feature>
<accession>A0ABW4SGI0</accession>
<feature type="transmembrane region" description="Helical" evidence="7">
    <location>
        <begin position="12"/>
        <end position="32"/>
    </location>
</feature>
<feature type="transmembrane region" description="Helical" evidence="7">
    <location>
        <begin position="221"/>
        <end position="246"/>
    </location>
</feature>